<feature type="transmembrane region" description="Helical" evidence="10">
    <location>
        <begin position="7"/>
        <end position="28"/>
    </location>
</feature>
<dbReference type="Pfam" id="PF03748">
    <property type="entry name" value="FliL"/>
    <property type="match status" value="1"/>
</dbReference>
<keyword evidence="9 10" id="KW-0472">Membrane</keyword>
<gene>
    <name evidence="11" type="ORF">BSOLF_0913</name>
</gene>
<reference evidence="12" key="1">
    <citation type="journal article" date="2018" name="Sci. Rep.">
        <title>Lignite coal burning seam in the remote Altai Mountains harbors a hydrogen-driven thermophilic microbial community.</title>
        <authorList>
            <person name="Kadnikov V.V."/>
            <person name="Mardanov A.V."/>
            <person name="Ivasenko D.A."/>
            <person name="Antsiferov D.V."/>
            <person name="Beletsky A.V."/>
            <person name="Karnachuk O.V."/>
            <person name="Ravin N.V."/>
        </authorList>
    </citation>
    <scope>NUCLEOTIDE SEQUENCE [LARGE SCALE GENOMIC DNA]</scope>
</reference>
<evidence type="ECO:0000256" key="3">
    <source>
        <dbReference type="ARBA" id="ARBA00008281"/>
    </source>
</evidence>
<evidence type="ECO:0000256" key="6">
    <source>
        <dbReference type="ARBA" id="ARBA00022692"/>
    </source>
</evidence>
<proteinExistence type="inferred from homology"/>
<comment type="function">
    <text evidence="1 10">Controls the rotational direction of flagella during chemotaxis.</text>
</comment>
<evidence type="ECO:0000256" key="4">
    <source>
        <dbReference type="ARBA" id="ARBA00022475"/>
    </source>
</evidence>
<evidence type="ECO:0000256" key="1">
    <source>
        <dbReference type="ARBA" id="ARBA00002254"/>
    </source>
</evidence>
<comment type="similarity">
    <text evidence="3 10">Belongs to the FliL family.</text>
</comment>
<keyword evidence="11" id="KW-0969">Cilium</keyword>
<dbReference type="Proteomes" id="UP000244338">
    <property type="component" value="Unassembled WGS sequence"/>
</dbReference>
<evidence type="ECO:0000256" key="8">
    <source>
        <dbReference type="ARBA" id="ARBA00022989"/>
    </source>
</evidence>
<keyword evidence="5 10" id="KW-0145">Chemotaxis</keyword>
<dbReference type="GO" id="GO:0071973">
    <property type="term" value="P:bacterial-type flagellum-dependent cell motility"/>
    <property type="evidence" value="ECO:0007669"/>
    <property type="project" value="InterPro"/>
</dbReference>
<evidence type="ECO:0000256" key="5">
    <source>
        <dbReference type="ARBA" id="ARBA00022500"/>
    </source>
</evidence>
<evidence type="ECO:0000256" key="10">
    <source>
        <dbReference type="RuleBase" id="RU364125"/>
    </source>
</evidence>
<dbReference type="InterPro" id="IPR005503">
    <property type="entry name" value="FliL"/>
</dbReference>
<sequence>MRVKQRLIGLSLILIVSIAALVVVVVVLNQFVFHPPDKPKAQEVQVDIGKYGKYVVETGDITTDLKDHRYVLLNFTIMTDSKKAQETLTDGLFLVKREVIGVLSEMTSEQLMTESGVVEMEKAIQSRLQTYLPEGKVIMVATTKKVIQ</sequence>
<keyword evidence="4 10" id="KW-1003">Cell membrane</keyword>
<organism evidence="11 12">
    <name type="scientific">Candidatus Carbonibacillus altaicus</name>
    <dbReference type="NCBI Taxonomy" id="2163959"/>
    <lineage>
        <taxon>Bacteria</taxon>
        <taxon>Bacillati</taxon>
        <taxon>Bacillota</taxon>
        <taxon>Bacilli</taxon>
        <taxon>Bacillales</taxon>
        <taxon>Candidatus Carbonibacillus</taxon>
    </lineage>
</organism>
<dbReference type="GO" id="GO:0006935">
    <property type="term" value="P:chemotaxis"/>
    <property type="evidence" value="ECO:0007669"/>
    <property type="project" value="UniProtKB-KW"/>
</dbReference>
<name>A0A2R6Y4X8_9BACL</name>
<dbReference type="AlphaFoldDB" id="A0A2R6Y4X8"/>
<evidence type="ECO:0000256" key="2">
    <source>
        <dbReference type="ARBA" id="ARBA00004162"/>
    </source>
</evidence>
<accession>A0A2R6Y4X8</accession>
<evidence type="ECO:0000256" key="7">
    <source>
        <dbReference type="ARBA" id="ARBA00022779"/>
    </source>
</evidence>
<keyword evidence="11" id="KW-0282">Flagellum</keyword>
<keyword evidence="11" id="KW-0966">Cell projection</keyword>
<comment type="subcellular location">
    <subcellularLocation>
        <location evidence="2">Cell membrane</location>
        <topology evidence="2">Single-pass membrane protein</topology>
    </subcellularLocation>
</comment>
<evidence type="ECO:0000313" key="12">
    <source>
        <dbReference type="Proteomes" id="UP000244338"/>
    </source>
</evidence>
<keyword evidence="6 10" id="KW-0812">Transmembrane</keyword>
<keyword evidence="7 10" id="KW-0283">Flagellar rotation</keyword>
<comment type="caution">
    <text evidence="11">The sequence shown here is derived from an EMBL/GenBank/DDBJ whole genome shotgun (WGS) entry which is preliminary data.</text>
</comment>
<evidence type="ECO:0000313" key="11">
    <source>
        <dbReference type="EMBL" id="PTQ57718.1"/>
    </source>
</evidence>
<dbReference type="GO" id="GO:0005886">
    <property type="term" value="C:plasma membrane"/>
    <property type="evidence" value="ECO:0007669"/>
    <property type="project" value="UniProtKB-SubCell"/>
</dbReference>
<dbReference type="GO" id="GO:0009425">
    <property type="term" value="C:bacterial-type flagellum basal body"/>
    <property type="evidence" value="ECO:0007669"/>
    <property type="project" value="InterPro"/>
</dbReference>
<protein>
    <recommendedName>
        <fullName evidence="10">Flagellar protein FliL</fullName>
    </recommendedName>
</protein>
<evidence type="ECO:0000256" key="9">
    <source>
        <dbReference type="ARBA" id="ARBA00023136"/>
    </source>
</evidence>
<keyword evidence="8 10" id="KW-1133">Transmembrane helix</keyword>
<dbReference type="EMBL" id="PEBX01000003">
    <property type="protein sequence ID" value="PTQ57718.1"/>
    <property type="molecule type" value="Genomic_DNA"/>
</dbReference>